<evidence type="ECO:0000313" key="2">
    <source>
        <dbReference type="EMBL" id="KAH9810492.1"/>
    </source>
</evidence>
<evidence type="ECO:0008006" key="4">
    <source>
        <dbReference type="Google" id="ProtNLM"/>
    </source>
</evidence>
<dbReference type="EMBL" id="RIBY02002522">
    <property type="protein sequence ID" value="KAH9810492.1"/>
    <property type="molecule type" value="Genomic_DNA"/>
</dbReference>
<reference evidence="2 3" key="2">
    <citation type="journal article" date="2021" name="Curr. Genet.">
        <title>Genetic response to nitrogen starvation in the aggressive Eucalyptus foliar pathogen Teratosphaeria destructans.</title>
        <authorList>
            <person name="Havenga M."/>
            <person name="Wingfield B.D."/>
            <person name="Wingfield M.J."/>
            <person name="Dreyer L.L."/>
            <person name="Roets F."/>
            <person name="Aylward J."/>
        </authorList>
    </citation>
    <scope>NUCLEOTIDE SEQUENCE [LARGE SCALE GENOMIC DNA]</scope>
    <source>
        <strain evidence="2">CMW44962</strain>
    </source>
</reference>
<protein>
    <recommendedName>
        <fullName evidence="4">F-box domain-containing protein</fullName>
    </recommendedName>
</protein>
<comment type="caution">
    <text evidence="2">The sequence shown here is derived from an EMBL/GenBank/DDBJ whole genome shotgun (WGS) entry which is preliminary data.</text>
</comment>
<organism evidence="2 3">
    <name type="scientific">Teratosphaeria destructans</name>
    <dbReference type="NCBI Taxonomy" id="418781"/>
    <lineage>
        <taxon>Eukaryota</taxon>
        <taxon>Fungi</taxon>
        <taxon>Dikarya</taxon>
        <taxon>Ascomycota</taxon>
        <taxon>Pezizomycotina</taxon>
        <taxon>Dothideomycetes</taxon>
        <taxon>Dothideomycetidae</taxon>
        <taxon>Mycosphaerellales</taxon>
        <taxon>Teratosphaeriaceae</taxon>
        <taxon>Teratosphaeria</taxon>
    </lineage>
</organism>
<name>A0A9W7SIE0_9PEZI</name>
<accession>A0A9W7SIE0</accession>
<sequence length="261" mass="29004">MASEVNHTETSPVLSTQNDSDPASKAFTVIDDMTTVSTPKKQKIDHTPDTPNLITLTTTTSATVRALALPELLELILRHLDALALCRLFRTSKYILTTITTSIHLRRRLWWQPNPTLSAYLVRAPTFLNPHLLSAKAAGRLPIKTFMPWPTKDGHLHVQIHFSSVRNLRRMCAEVLATWRMMVVRQPYDEGTVWSLGVCEDGCQRWGHRCVGVKCEGLREAQFRVVGVVPTLGFLVDGLEEKLGLDVGGEGVGRAEKGVEG</sequence>
<evidence type="ECO:0000256" key="1">
    <source>
        <dbReference type="SAM" id="MobiDB-lite"/>
    </source>
</evidence>
<feature type="compositionally biased region" description="Polar residues" evidence="1">
    <location>
        <begin position="8"/>
        <end position="21"/>
    </location>
</feature>
<dbReference type="AlphaFoldDB" id="A0A9W7SIE0"/>
<dbReference type="Proteomes" id="UP001138500">
    <property type="component" value="Unassembled WGS sequence"/>
</dbReference>
<feature type="region of interest" description="Disordered" evidence="1">
    <location>
        <begin position="1"/>
        <end position="23"/>
    </location>
</feature>
<keyword evidence="3" id="KW-1185">Reference proteome</keyword>
<gene>
    <name evidence="2" type="ORF">Tdes44962_MAKER06026</name>
</gene>
<dbReference type="OrthoDB" id="10585477at2759"/>
<proteinExistence type="predicted"/>
<reference evidence="2 3" key="1">
    <citation type="journal article" date="2018" name="IMA Fungus">
        <title>IMA Genome-F 10: Nine draft genome sequences of Claviceps purpurea s.lat., including C. arundinis, C. humidiphila, and C. cf. spartinae, pseudomolecules for the pitch canker pathogen Fusarium circinatum, draft genome of Davidsoniella eucalypti, Grosmannia galeiformis, Quambalaria eucalypti, and Teratosphaeria destructans.</title>
        <authorList>
            <person name="Wingfield B.D."/>
            <person name="Liu M."/>
            <person name="Nguyen H.D."/>
            <person name="Lane F.A."/>
            <person name="Morgan S.W."/>
            <person name="De Vos L."/>
            <person name="Wilken P.M."/>
            <person name="Duong T.A."/>
            <person name="Aylward J."/>
            <person name="Coetzee M.P."/>
            <person name="Dadej K."/>
            <person name="De Beer Z.W."/>
            <person name="Findlay W."/>
            <person name="Havenga M."/>
            <person name="Kolarik M."/>
            <person name="Menzies J.G."/>
            <person name="Naidoo K."/>
            <person name="Pochopski O."/>
            <person name="Shoukouhi P."/>
            <person name="Santana Q.C."/>
            <person name="Seifert K.A."/>
            <person name="Soal N."/>
            <person name="Steenkamp E.T."/>
            <person name="Tatham C.T."/>
            <person name="van der Nest M.A."/>
            <person name="Wingfield M.J."/>
        </authorList>
    </citation>
    <scope>NUCLEOTIDE SEQUENCE [LARGE SCALE GENOMIC DNA]</scope>
    <source>
        <strain evidence="2">CMW44962</strain>
    </source>
</reference>
<evidence type="ECO:0000313" key="3">
    <source>
        <dbReference type="Proteomes" id="UP001138500"/>
    </source>
</evidence>